<dbReference type="Proteomes" id="UP000000954">
    <property type="component" value="Chromosome"/>
</dbReference>
<dbReference type="PANTHER" id="PTHR30408:SF12">
    <property type="entry name" value="TYPE I RESTRICTION ENZYME MJAVIII SPECIFICITY SUBUNIT"/>
    <property type="match status" value="1"/>
</dbReference>
<dbReference type="EMBL" id="CP001682">
    <property type="protein sequence ID" value="ACU94040.1"/>
    <property type="molecule type" value="Genomic_DNA"/>
</dbReference>
<dbReference type="eggNOG" id="COG0732">
    <property type="taxonomic scope" value="Bacteria"/>
</dbReference>
<keyword evidence="1" id="KW-0680">Restriction system</keyword>
<dbReference type="REBASE" id="21810">
    <property type="entry name" value="S.Ccu15641ORF3120P"/>
</dbReference>
<evidence type="ECO:0000313" key="3">
    <source>
        <dbReference type="EMBL" id="ACU94040.1"/>
    </source>
</evidence>
<dbReference type="HOGENOM" id="CLU_1320127_0_0_11"/>
<proteinExistence type="predicted"/>
<dbReference type="SUPFAM" id="SSF116734">
    <property type="entry name" value="DNA methylase specificity domain"/>
    <property type="match status" value="1"/>
</dbReference>
<dbReference type="KEGG" id="ccu:Ccur_03130"/>
<evidence type="ECO:0000313" key="4">
    <source>
        <dbReference type="Proteomes" id="UP000000954"/>
    </source>
</evidence>
<dbReference type="InterPro" id="IPR044946">
    <property type="entry name" value="Restrct_endonuc_typeI_TRD_sf"/>
</dbReference>
<dbReference type="GO" id="GO:0003677">
    <property type="term" value="F:DNA binding"/>
    <property type="evidence" value="ECO:0007669"/>
    <property type="project" value="UniProtKB-KW"/>
</dbReference>
<evidence type="ECO:0000256" key="1">
    <source>
        <dbReference type="ARBA" id="ARBA00022747"/>
    </source>
</evidence>
<sequence>MVNSMAAKSKTPEIRFKGFTDPWEQRKLGDVLTERNIQRAQSEDFPLVSFTVENGVTPKTERYDREQLVRGDRAAKKYKETRLDDIVYNPANLKFGAIARNTLRNAVFSPIYVTFNVDETAAPSFIEKVVTRSRFIQGALRYQQGTVYERMSVSPEELCDLNVTLPYLDEQQYIGSYFTNLDHLITLHQRKCDKLKQLKQSLLEKMFV</sequence>
<name>C7MMA0_CRYCD</name>
<evidence type="ECO:0008006" key="5">
    <source>
        <dbReference type="Google" id="ProtNLM"/>
    </source>
</evidence>
<evidence type="ECO:0000256" key="2">
    <source>
        <dbReference type="ARBA" id="ARBA00023125"/>
    </source>
</evidence>
<organism evidence="3 4">
    <name type="scientific">Cryptobacterium curtum (strain ATCC 700683 / DSM 15641 / CCUG 43107 / 12-3)</name>
    <dbReference type="NCBI Taxonomy" id="469378"/>
    <lineage>
        <taxon>Bacteria</taxon>
        <taxon>Bacillati</taxon>
        <taxon>Actinomycetota</taxon>
        <taxon>Coriobacteriia</taxon>
        <taxon>Eggerthellales</taxon>
        <taxon>Eggerthellaceae</taxon>
        <taxon>Cryptobacterium</taxon>
    </lineage>
</organism>
<protein>
    <recommendedName>
        <fullName evidence="5">Restriction endonuclease S subunit</fullName>
    </recommendedName>
</protein>
<reference evidence="3 4" key="1">
    <citation type="journal article" date="2009" name="Stand. Genomic Sci.">
        <title>Complete genome sequence of Cryptobacterium curtum type strain (12-3).</title>
        <authorList>
            <person name="Mavrommatis K."/>
            <person name="Pukall R."/>
            <person name="Rohde C."/>
            <person name="Chen F."/>
            <person name="Sims D."/>
            <person name="Brettin T."/>
            <person name="Kuske C."/>
            <person name="Detter J.C."/>
            <person name="Han C."/>
            <person name="Lapidus A."/>
            <person name="Copeland A."/>
            <person name="Glavina Del Rio T."/>
            <person name="Nolan M."/>
            <person name="Lucas S."/>
            <person name="Tice H."/>
            <person name="Cheng J.F."/>
            <person name="Bruce D."/>
            <person name="Goodwin L."/>
            <person name="Pitluck S."/>
            <person name="Ovchinnikova G."/>
            <person name="Pati A."/>
            <person name="Ivanova N."/>
            <person name="Chen A."/>
            <person name="Palaniappan K."/>
            <person name="Chain P."/>
            <person name="D'haeseleer P."/>
            <person name="Goker M."/>
            <person name="Bristow J."/>
            <person name="Eisen J.A."/>
            <person name="Markowitz V."/>
            <person name="Hugenholtz P."/>
            <person name="Rohde M."/>
            <person name="Klenk H.P."/>
            <person name="Kyrpides N.C."/>
        </authorList>
    </citation>
    <scope>NUCLEOTIDE SEQUENCE [LARGE SCALE GENOMIC DNA]</scope>
    <source>
        <strain evidence="4">ATCC 700683 / DSM 15641 / 12-3</strain>
    </source>
</reference>
<keyword evidence="4" id="KW-1185">Reference proteome</keyword>
<dbReference type="GO" id="GO:0009307">
    <property type="term" value="P:DNA restriction-modification system"/>
    <property type="evidence" value="ECO:0007669"/>
    <property type="project" value="UniProtKB-KW"/>
</dbReference>
<dbReference type="InterPro" id="IPR052021">
    <property type="entry name" value="Type-I_RS_S_subunit"/>
</dbReference>
<dbReference type="PANTHER" id="PTHR30408">
    <property type="entry name" value="TYPE-1 RESTRICTION ENZYME ECOKI SPECIFICITY PROTEIN"/>
    <property type="match status" value="1"/>
</dbReference>
<gene>
    <name evidence="3" type="ordered locus">Ccur_03130</name>
</gene>
<accession>C7MMA0</accession>
<dbReference type="Gene3D" id="3.90.220.20">
    <property type="entry name" value="DNA methylase specificity domains"/>
    <property type="match status" value="1"/>
</dbReference>
<keyword evidence="2" id="KW-0238">DNA-binding</keyword>
<dbReference type="AlphaFoldDB" id="C7MMA0"/>
<dbReference type="STRING" id="469378.Ccur_03130"/>